<reference evidence="2 3" key="1">
    <citation type="journal article" date="2013" name="Curr. Biol.">
        <title>The Genome of the Foraminiferan Reticulomyxa filosa.</title>
        <authorList>
            <person name="Glockner G."/>
            <person name="Hulsmann N."/>
            <person name="Schleicher M."/>
            <person name="Noegel A.A."/>
            <person name="Eichinger L."/>
            <person name="Gallinger C."/>
            <person name="Pawlowski J."/>
            <person name="Sierra R."/>
            <person name="Euteneuer U."/>
            <person name="Pillet L."/>
            <person name="Moustafa A."/>
            <person name="Platzer M."/>
            <person name="Groth M."/>
            <person name="Szafranski K."/>
            <person name="Schliwa M."/>
        </authorList>
    </citation>
    <scope>NUCLEOTIDE SEQUENCE [LARGE SCALE GENOMIC DNA]</scope>
</reference>
<proteinExistence type="predicted"/>
<feature type="region of interest" description="Disordered" evidence="1">
    <location>
        <begin position="92"/>
        <end position="127"/>
    </location>
</feature>
<dbReference type="AlphaFoldDB" id="X6LA59"/>
<sequence length="127" mass="15005">MYQLLKNKLKFLSNIIATVKTMYWKFADRRCKEHHEKGRKQDRKKTKKYGAAIRKLTKGYSQKDVNKQVLLRLFGRFSTKDNLADVLFYSSDSKQEKEPKTNETSSDMKNPRSFAQSPSEHHYVNIL</sequence>
<protein>
    <submittedName>
        <fullName evidence="2">Uncharacterized protein</fullName>
    </submittedName>
</protein>
<gene>
    <name evidence="2" type="ORF">RFI_39098</name>
</gene>
<dbReference type="Proteomes" id="UP000023152">
    <property type="component" value="Unassembled WGS sequence"/>
</dbReference>
<accession>X6LA59</accession>
<evidence type="ECO:0000313" key="3">
    <source>
        <dbReference type="Proteomes" id="UP000023152"/>
    </source>
</evidence>
<comment type="caution">
    <text evidence="2">The sequence shown here is derived from an EMBL/GenBank/DDBJ whole genome shotgun (WGS) entry which is preliminary data.</text>
</comment>
<keyword evidence="3" id="KW-1185">Reference proteome</keyword>
<organism evidence="2 3">
    <name type="scientific">Reticulomyxa filosa</name>
    <dbReference type="NCBI Taxonomy" id="46433"/>
    <lineage>
        <taxon>Eukaryota</taxon>
        <taxon>Sar</taxon>
        <taxon>Rhizaria</taxon>
        <taxon>Retaria</taxon>
        <taxon>Foraminifera</taxon>
        <taxon>Monothalamids</taxon>
        <taxon>Reticulomyxidae</taxon>
        <taxon>Reticulomyxa</taxon>
    </lineage>
</organism>
<dbReference type="EMBL" id="ASPP01046805">
    <property type="protein sequence ID" value="ETN98403.1"/>
    <property type="molecule type" value="Genomic_DNA"/>
</dbReference>
<evidence type="ECO:0000256" key="1">
    <source>
        <dbReference type="SAM" id="MobiDB-lite"/>
    </source>
</evidence>
<feature type="compositionally biased region" description="Polar residues" evidence="1">
    <location>
        <begin position="102"/>
        <end position="118"/>
    </location>
</feature>
<evidence type="ECO:0000313" key="2">
    <source>
        <dbReference type="EMBL" id="ETN98403.1"/>
    </source>
</evidence>
<name>X6LA59_RETFI</name>